<dbReference type="EMBL" id="HG322949">
    <property type="protein sequence ID" value="CDG82685.1"/>
    <property type="molecule type" value="Genomic_DNA"/>
</dbReference>
<reference evidence="1 2" key="1">
    <citation type="journal article" date="2015" name="Genome Announc.">
        <title>Genome Sequence of Mushroom Soft-Rot Pathogen Janthinobacterium agaricidamnosum.</title>
        <authorList>
            <person name="Graupner K."/>
            <person name="Lackner G."/>
            <person name="Hertweck C."/>
        </authorList>
    </citation>
    <scope>NUCLEOTIDE SEQUENCE [LARGE SCALE GENOMIC DNA]</scope>
    <source>
        <strain evidence="2">NBRC 102515 / DSM 9628</strain>
    </source>
</reference>
<dbReference type="KEGG" id="jag:GJA_2050"/>
<dbReference type="HOGENOM" id="CLU_089890_0_0_4"/>
<dbReference type="OrthoDB" id="8706891at2"/>
<dbReference type="PATRIC" id="fig|1349767.4.peg.3813"/>
<evidence type="ECO:0000313" key="2">
    <source>
        <dbReference type="Proteomes" id="UP000027604"/>
    </source>
</evidence>
<protein>
    <recommendedName>
        <fullName evidence="3">DUF2939 domain-containing protein</fullName>
    </recommendedName>
</protein>
<name>W0V500_9BURK</name>
<dbReference type="Pfam" id="PF11159">
    <property type="entry name" value="DUF2939"/>
    <property type="match status" value="1"/>
</dbReference>
<dbReference type="Proteomes" id="UP000027604">
    <property type="component" value="Chromosome I"/>
</dbReference>
<proteinExistence type="predicted"/>
<dbReference type="RefSeq" id="WP_038491438.1">
    <property type="nucleotide sequence ID" value="NZ_BCTH01000028.1"/>
</dbReference>
<evidence type="ECO:0008006" key="3">
    <source>
        <dbReference type="Google" id="ProtNLM"/>
    </source>
</evidence>
<dbReference type="STRING" id="1349767.GJA_2050"/>
<sequence length="190" mass="20659">MKRSYAAAGIIAVALAGFTYVSPYVTMYRISSAAKAHDAAALSQHVDFPVLRKNLKAQLIEVMGTEMRASGLDNNPFAHLSQELAAKLLNPMIDAMVSPAGIAALIKNIPHNEPVNSAEHRVGQDVKTAAPAPRHTQKSQFSLSYRSLNEVVVRRVGSQEHAGEFTLQRSGLWSWKLTSIALPPDLLSYP</sequence>
<dbReference type="InterPro" id="IPR021330">
    <property type="entry name" value="DUF2939"/>
</dbReference>
<dbReference type="AlphaFoldDB" id="W0V500"/>
<keyword evidence="2" id="KW-1185">Reference proteome</keyword>
<evidence type="ECO:0000313" key="1">
    <source>
        <dbReference type="EMBL" id="CDG82685.1"/>
    </source>
</evidence>
<accession>W0V500</accession>
<organism evidence="1 2">
    <name type="scientific">Janthinobacterium agaricidamnosum NBRC 102515 = DSM 9628</name>
    <dbReference type="NCBI Taxonomy" id="1349767"/>
    <lineage>
        <taxon>Bacteria</taxon>
        <taxon>Pseudomonadati</taxon>
        <taxon>Pseudomonadota</taxon>
        <taxon>Betaproteobacteria</taxon>
        <taxon>Burkholderiales</taxon>
        <taxon>Oxalobacteraceae</taxon>
        <taxon>Janthinobacterium</taxon>
    </lineage>
</organism>
<dbReference type="eggNOG" id="ENOG50330RP">
    <property type="taxonomic scope" value="Bacteria"/>
</dbReference>
<gene>
    <name evidence="1" type="ORF">GJA_2050</name>
</gene>